<comment type="caution">
    <text evidence="1">The sequence shown here is derived from an EMBL/GenBank/DDBJ whole genome shotgun (WGS) entry which is preliminary data.</text>
</comment>
<evidence type="ECO:0000313" key="1">
    <source>
        <dbReference type="EMBL" id="KAI4308095.1"/>
    </source>
</evidence>
<proteinExistence type="predicted"/>
<sequence length="554" mass="62456">MNVADENYAAPQSNEVKKNDNHKIPHSRDIIEGGELWTDGLICAFEFIRGHKVQLTKAPMEVKSKKAFQGEQHNTLPRNTSRTCFHESSFQTESAVVEDHHLVQDCQSKHLLGREDHPRSYWMPIGWARISELVKTVSVDAGWASESCGLTDDISGVTVADLATPYWERPVGPTWWCHLDASHPFVNAWLGIAQWLHPAISIALLNESRLISERMKHLLYEVPVRVAGGLIFELLGQSAGDQFVEEDDIPIVLRSWQAQNFLVTALHVKGSTSNINVLGIAEVQELLAAGGTNVPRCIHEVVAHLACHLARWDDRLFRKYIFGAADEVELMFMNRRTHEDKHLFSILLNQEIRRLSAQVIRVKWSLHAREEIIFELLQQLRGNTTRALLDSVRKSTREMIEEQEAVRGRLFTIQDVMQSTVRAWLQDRSLRVSHNLGVFGGCGLVLSIITGLFGINVDGIPGAKECPYAFAIFSGLLVLLGALLIGIGLLYLGLKKPIIEEEVAVRKLELQELVRMFQHEAESHAQVRKPVPQKENHQAAACGLPKRRGYFFLN</sequence>
<protein>
    <submittedName>
        <fullName evidence="1">Uncharacterized protein</fullName>
    </submittedName>
</protein>
<evidence type="ECO:0000313" key="2">
    <source>
        <dbReference type="Proteomes" id="UP000828941"/>
    </source>
</evidence>
<gene>
    <name evidence="1" type="ORF">L6164_031204</name>
</gene>
<name>A0ACB9LEU5_BAUVA</name>
<dbReference type="Proteomes" id="UP000828941">
    <property type="component" value="Chromosome 12"/>
</dbReference>
<keyword evidence="2" id="KW-1185">Reference proteome</keyword>
<organism evidence="1 2">
    <name type="scientific">Bauhinia variegata</name>
    <name type="common">Purple orchid tree</name>
    <name type="synonym">Phanera variegata</name>
    <dbReference type="NCBI Taxonomy" id="167791"/>
    <lineage>
        <taxon>Eukaryota</taxon>
        <taxon>Viridiplantae</taxon>
        <taxon>Streptophyta</taxon>
        <taxon>Embryophyta</taxon>
        <taxon>Tracheophyta</taxon>
        <taxon>Spermatophyta</taxon>
        <taxon>Magnoliopsida</taxon>
        <taxon>eudicotyledons</taxon>
        <taxon>Gunneridae</taxon>
        <taxon>Pentapetalae</taxon>
        <taxon>rosids</taxon>
        <taxon>fabids</taxon>
        <taxon>Fabales</taxon>
        <taxon>Fabaceae</taxon>
        <taxon>Cercidoideae</taxon>
        <taxon>Cercideae</taxon>
        <taxon>Bauhiniinae</taxon>
        <taxon>Bauhinia</taxon>
    </lineage>
</organism>
<accession>A0ACB9LEU5</accession>
<reference evidence="1 2" key="1">
    <citation type="journal article" date="2022" name="DNA Res.">
        <title>Chromosomal-level genome assembly of the orchid tree Bauhinia variegata (Leguminosae; Cercidoideae) supports the allotetraploid origin hypothesis of Bauhinia.</title>
        <authorList>
            <person name="Zhong Y."/>
            <person name="Chen Y."/>
            <person name="Zheng D."/>
            <person name="Pang J."/>
            <person name="Liu Y."/>
            <person name="Luo S."/>
            <person name="Meng S."/>
            <person name="Qian L."/>
            <person name="Wei D."/>
            <person name="Dai S."/>
            <person name="Zhou R."/>
        </authorList>
    </citation>
    <scope>NUCLEOTIDE SEQUENCE [LARGE SCALE GENOMIC DNA]</scope>
    <source>
        <strain evidence="1">BV-YZ2020</strain>
    </source>
</reference>
<dbReference type="EMBL" id="CM039437">
    <property type="protein sequence ID" value="KAI4308095.1"/>
    <property type="molecule type" value="Genomic_DNA"/>
</dbReference>